<dbReference type="PANTHER" id="PTHR37533">
    <property type="entry name" value="FLAGELLAR HOOK-LENGTH CONTROL PROTEIN"/>
    <property type="match status" value="1"/>
</dbReference>
<feature type="compositionally biased region" description="Polar residues" evidence="1">
    <location>
        <begin position="10"/>
        <end position="82"/>
    </location>
</feature>
<evidence type="ECO:0000313" key="4">
    <source>
        <dbReference type="Proteomes" id="UP001620405"/>
    </source>
</evidence>
<keyword evidence="3" id="KW-0966">Cell projection</keyword>
<feature type="compositionally biased region" description="Low complexity" evidence="1">
    <location>
        <begin position="223"/>
        <end position="243"/>
    </location>
</feature>
<feature type="region of interest" description="Disordered" evidence="1">
    <location>
        <begin position="406"/>
        <end position="436"/>
    </location>
</feature>
<dbReference type="InterPro" id="IPR021136">
    <property type="entry name" value="Flagellar_hook_control-like_C"/>
</dbReference>
<feature type="compositionally biased region" description="Polar residues" evidence="1">
    <location>
        <begin position="144"/>
        <end position="157"/>
    </location>
</feature>
<keyword evidence="3" id="KW-0282">Flagellum</keyword>
<dbReference type="InterPro" id="IPR052563">
    <property type="entry name" value="FliK"/>
</dbReference>
<feature type="domain" description="Flagellar hook-length control protein-like C-terminal" evidence="2">
    <location>
        <begin position="334"/>
        <end position="415"/>
    </location>
</feature>
<organism evidence="3 4">
    <name type="scientific">Dyella lipolytica</name>
    <dbReference type="NCBI Taxonomy" id="1867835"/>
    <lineage>
        <taxon>Bacteria</taxon>
        <taxon>Pseudomonadati</taxon>
        <taxon>Pseudomonadota</taxon>
        <taxon>Gammaproteobacteria</taxon>
        <taxon>Lysobacterales</taxon>
        <taxon>Rhodanobacteraceae</taxon>
        <taxon>Dyella</taxon>
    </lineage>
</organism>
<dbReference type="Gene3D" id="3.30.750.140">
    <property type="match status" value="1"/>
</dbReference>
<feature type="region of interest" description="Disordered" evidence="1">
    <location>
        <begin position="219"/>
        <end position="243"/>
    </location>
</feature>
<feature type="compositionally biased region" description="Low complexity" evidence="1">
    <location>
        <begin position="123"/>
        <end position="143"/>
    </location>
</feature>
<protein>
    <submittedName>
        <fullName evidence="3">Flagellar hook-length control protein FliK</fullName>
    </submittedName>
</protein>
<reference evidence="3 4" key="1">
    <citation type="submission" date="2020-10" db="EMBL/GenBank/DDBJ databases">
        <title>Phylogeny of dyella-like bacteria.</title>
        <authorList>
            <person name="Fu J."/>
        </authorList>
    </citation>
    <scope>NUCLEOTIDE SEQUENCE [LARGE SCALE GENOMIC DNA]</scope>
    <source>
        <strain evidence="3 4">DHOB07</strain>
    </source>
</reference>
<feature type="compositionally biased region" description="Low complexity" evidence="1">
    <location>
        <begin position="408"/>
        <end position="420"/>
    </location>
</feature>
<evidence type="ECO:0000313" key="3">
    <source>
        <dbReference type="EMBL" id="MFK2872491.1"/>
    </source>
</evidence>
<evidence type="ECO:0000256" key="1">
    <source>
        <dbReference type="SAM" id="MobiDB-lite"/>
    </source>
</evidence>
<dbReference type="InterPro" id="IPR038610">
    <property type="entry name" value="FliK-like_C_sf"/>
</dbReference>
<feature type="compositionally biased region" description="Low complexity" evidence="1">
    <location>
        <begin position="177"/>
        <end position="188"/>
    </location>
</feature>
<feature type="compositionally biased region" description="Low complexity" evidence="1">
    <location>
        <begin position="87"/>
        <end position="103"/>
    </location>
</feature>
<feature type="region of interest" description="Disordered" evidence="1">
    <location>
        <begin position="123"/>
        <end position="188"/>
    </location>
</feature>
<comment type="caution">
    <text evidence="3">The sequence shown here is derived from an EMBL/GenBank/DDBJ whole genome shotgun (WGS) entry which is preliminary data.</text>
</comment>
<evidence type="ECO:0000259" key="2">
    <source>
        <dbReference type="Pfam" id="PF02120"/>
    </source>
</evidence>
<dbReference type="Proteomes" id="UP001620405">
    <property type="component" value="Unassembled WGS sequence"/>
</dbReference>
<accession>A0ABW8IUB3</accession>
<name>A0ABW8IUB3_9GAMM</name>
<dbReference type="Pfam" id="PF02120">
    <property type="entry name" value="Flg_hook"/>
    <property type="match status" value="1"/>
</dbReference>
<keyword evidence="3" id="KW-0969">Cilium</keyword>
<dbReference type="RefSeq" id="WP_284400016.1">
    <property type="nucleotide sequence ID" value="NZ_BSNQ01000005.1"/>
</dbReference>
<dbReference type="CDD" id="cd17470">
    <property type="entry name" value="T3SS_Flik_C"/>
    <property type="match status" value="1"/>
</dbReference>
<keyword evidence="4" id="KW-1185">Reference proteome</keyword>
<sequence length="455" mass="44633">MSAGPLPAIQTPSPQSGTAKPATAQGSQRGSQTAFDTHLQNAQHDQTASPGDTRASSDPNVADQNGKNQTPGTQVSSNQTGNAKPGDASTSDASQADAMTADSEGSSVIASLAGAVLSLIDQSAGDASSGGTTGTKSTSDKQTAQNGGHSPAGQASSPALPITPIVLPSPVVPPASPATKGNSDSASNANASVGMFAANSNATANAGPATALSPLAIQESSNTDTSSDGGGATSDDGGAASATVDSSATLPAAVDSTQALASMFYTGNHAASTATNTSTTTGQNQNTPDLAALRGVLDTTAVAVSSGTSGTGGHSLAVNSPVGSSGFARELGQHISWLSGQEVKQAQIRLNPQDLGPLDVKVSVDHGRVDVAFMTQHPAATAAVQQGLDQLNQMLGGQGLSLGHATVGQHAQQQFGGQQEQHGDAQAPGDADETAGNAAATLSERVAVGLVDAFA</sequence>
<dbReference type="PANTHER" id="PTHR37533:SF2">
    <property type="entry name" value="FLAGELLAR HOOK-LENGTH CONTROL PROTEIN"/>
    <property type="match status" value="1"/>
</dbReference>
<proteinExistence type="predicted"/>
<feature type="compositionally biased region" description="Low complexity" evidence="1">
    <location>
        <begin position="160"/>
        <end position="169"/>
    </location>
</feature>
<gene>
    <name evidence="3" type="ORF">ISP13_03030</name>
</gene>
<feature type="region of interest" description="Disordered" evidence="1">
    <location>
        <begin position="1"/>
        <end position="106"/>
    </location>
</feature>
<dbReference type="EMBL" id="JADIKG010000010">
    <property type="protein sequence ID" value="MFK2872491.1"/>
    <property type="molecule type" value="Genomic_DNA"/>
</dbReference>